<dbReference type="SUPFAM" id="SSF46565">
    <property type="entry name" value="Chaperone J-domain"/>
    <property type="match status" value="1"/>
</dbReference>
<keyword evidence="4" id="KW-1185">Reference proteome</keyword>
<reference evidence="3 4" key="1">
    <citation type="submission" date="2019-01" db="EMBL/GenBank/DDBJ databases">
        <title>Nuclear Genome Assembly of the Microalgal Biofuel strain Nannochloropsis salina CCMP1776.</title>
        <authorList>
            <person name="Hovde B."/>
        </authorList>
    </citation>
    <scope>NUCLEOTIDE SEQUENCE [LARGE SCALE GENOMIC DNA]</scope>
    <source>
        <strain evidence="3 4">CCMP1776</strain>
    </source>
</reference>
<dbReference type="GO" id="GO:0051087">
    <property type="term" value="F:protein-folding chaperone binding"/>
    <property type="evidence" value="ECO:0007669"/>
    <property type="project" value="TreeGrafter"/>
</dbReference>
<evidence type="ECO:0000313" key="4">
    <source>
        <dbReference type="Proteomes" id="UP000355283"/>
    </source>
</evidence>
<evidence type="ECO:0000256" key="1">
    <source>
        <dbReference type="SAM" id="MobiDB-lite"/>
    </source>
</evidence>
<dbReference type="GO" id="GO:0051082">
    <property type="term" value="F:unfolded protein binding"/>
    <property type="evidence" value="ECO:0007669"/>
    <property type="project" value="TreeGrafter"/>
</dbReference>
<dbReference type="PROSITE" id="PS50076">
    <property type="entry name" value="DNAJ_2"/>
    <property type="match status" value="1"/>
</dbReference>
<dbReference type="AlphaFoldDB" id="A0A4D9D202"/>
<dbReference type="PRINTS" id="PR00625">
    <property type="entry name" value="JDOMAIN"/>
</dbReference>
<evidence type="ECO:0000259" key="2">
    <source>
        <dbReference type="PROSITE" id="PS50076"/>
    </source>
</evidence>
<dbReference type="GO" id="GO:0005737">
    <property type="term" value="C:cytoplasm"/>
    <property type="evidence" value="ECO:0007669"/>
    <property type="project" value="TreeGrafter"/>
</dbReference>
<sequence>MGKDYYQVLGVSRGADDKEIKKAYRKEALRWHPDKNPDNQEQAQAKFQDISQAFEVLSDPEKKKIYDMYGEDGLKMGGGEAPPEGAGGMGGSGRVP</sequence>
<dbReference type="PANTHER" id="PTHR43948">
    <property type="entry name" value="DNAJ HOMOLOG SUBFAMILY B"/>
    <property type="match status" value="1"/>
</dbReference>
<dbReference type="Proteomes" id="UP000355283">
    <property type="component" value="Unassembled WGS sequence"/>
</dbReference>
<organism evidence="3 4">
    <name type="scientific">Nannochloropsis salina CCMP1776</name>
    <dbReference type="NCBI Taxonomy" id="1027361"/>
    <lineage>
        <taxon>Eukaryota</taxon>
        <taxon>Sar</taxon>
        <taxon>Stramenopiles</taxon>
        <taxon>Ochrophyta</taxon>
        <taxon>Eustigmatophyceae</taxon>
        <taxon>Eustigmatales</taxon>
        <taxon>Monodopsidaceae</taxon>
        <taxon>Microchloropsis</taxon>
        <taxon>Microchloropsis salina</taxon>
    </lineage>
</organism>
<dbReference type="InterPro" id="IPR001623">
    <property type="entry name" value="DnaJ_domain"/>
</dbReference>
<accession>A0A4D9D202</accession>
<feature type="region of interest" description="Disordered" evidence="1">
    <location>
        <begin position="75"/>
        <end position="96"/>
    </location>
</feature>
<protein>
    <recommendedName>
        <fullName evidence="2">J domain-containing protein</fullName>
    </recommendedName>
</protein>
<gene>
    <name evidence="3" type="ORF">NSK_003438</name>
</gene>
<dbReference type="PANTHER" id="PTHR43948:SF10">
    <property type="entry name" value="MRJ, ISOFORM E"/>
    <property type="match status" value="1"/>
</dbReference>
<evidence type="ECO:0000313" key="3">
    <source>
        <dbReference type="EMBL" id="TFJ85014.1"/>
    </source>
</evidence>
<dbReference type="GO" id="GO:0005634">
    <property type="term" value="C:nucleus"/>
    <property type="evidence" value="ECO:0007669"/>
    <property type="project" value="TreeGrafter"/>
</dbReference>
<name>A0A4D9D202_9STRA</name>
<dbReference type="Gene3D" id="1.10.287.110">
    <property type="entry name" value="DnaJ domain"/>
    <property type="match status" value="1"/>
</dbReference>
<proteinExistence type="predicted"/>
<dbReference type="InterPro" id="IPR036869">
    <property type="entry name" value="J_dom_sf"/>
</dbReference>
<dbReference type="GO" id="GO:0044183">
    <property type="term" value="F:protein folding chaperone"/>
    <property type="evidence" value="ECO:0007669"/>
    <property type="project" value="TreeGrafter"/>
</dbReference>
<dbReference type="PROSITE" id="PS00636">
    <property type="entry name" value="DNAJ_1"/>
    <property type="match status" value="1"/>
</dbReference>
<dbReference type="OrthoDB" id="10250354at2759"/>
<feature type="domain" description="J" evidence="2">
    <location>
        <begin position="4"/>
        <end position="70"/>
    </location>
</feature>
<dbReference type="CDD" id="cd06257">
    <property type="entry name" value="DnaJ"/>
    <property type="match status" value="1"/>
</dbReference>
<dbReference type="EMBL" id="SDOX01000016">
    <property type="protein sequence ID" value="TFJ85014.1"/>
    <property type="molecule type" value="Genomic_DNA"/>
</dbReference>
<comment type="caution">
    <text evidence="3">The sequence shown here is derived from an EMBL/GenBank/DDBJ whole genome shotgun (WGS) entry which is preliminary data.</text>
</comment>
<dbReference type="InterPro" id="IPR018253">
    <property type="entry name" value="DnaJ_domain_CS"/>
</dbReference>
<dbReference type="Pfam" id="PF00226">
    <property type="entry name" value="DnaJ"/>
    <property type="match status" value="1"/>
</dbReference>
<dbReference type="SMART" id="SM00271">
    <property type="entry name" value="DnaJ"/>
    <property type="match status" value="1"/>
</dbReference>